<keyword evidence="3" id="KW-1185">Reference proteome</keyword>
<evidence type="ECO:0000256" key="1">
    <source>
        <dbReference type="SAM" id="MobiDB-lite"/>
    </source>
</evidence>
<reference evidence="2 3" key="1">
    <citation type="journal article" date="2015" name="Genome Biol.">
        <title>Comparative genomics of Steinernema reveals deeply conserved gene regulatory networks.</title>
        <authorList>
            <person name="Dillman A.R."/>
            <person name="Macchietto M."/>
            <person name="Porter C.F."/>
            <person name="Rogers A."/>
            <person name="Williams B."/>
            <person name="Antoshechkin I."/>
            <person name="Lee M.M."/>
            <person name="Goodwin Z."/>
            <person name="Lu X."/>
            <person name="Lewis E.E."/>
            <person name="Goodrich-Blair H."/>
            <person name="Stock S.P."/>
            <person name="Adams B.J."/>
            <person name="Sternberg P.W."/>
            <person name="Mortazavi A."/>
        </authorList>
    </citation>
    <scope>NUCLEOTIDE SEQUENCE [LARGE SCALE GENOMIC DNA]</scope>
    <source>
        <strain evidence="2 3">ALL</strain>
    </source>
</reference>
<dbReference type="Proteomes" id="UP000298663">
    <property type="component" value="Unassembled WGS sequence"/>
</dbReference>
<sequence>MVIVPSTKPSNAKCKYEPEKKRLESQGYKVTLTAFVVGSLGTWFGRNSHCLKVLEVRRAYTRKMIPLMLSETAEYSKDIFWKHILADKYKIPANRYFNTTGHKPKTPEKSPTRAKPLPDLKRSRPPTNTPATVSKKRPRTFSLPEASPQPDVPESTAEEVHQVRQHPHSDEPLTPGLHREPKAEAMKDRLPPASPISAIINCDICCTYLTHIVYILIGNCTIFYLHKSNLFLISLISDI</sequence>
<reference evidence="2 3" key="2">
    <citation type="journal article" date="2019" name="G3 (Bethesda)">
        <title>Hybrid Assembly of the Genome of the Entomopathogenic Nematode Steinernema carpocapsae Identifies the X-Chromosome.</title>
        <authorList>
            <person name="Serra L."/>
            <person name="Macchietto M."/>
            <person name="Macias-Munoz A."/>
            <person name="McGill C.J."/>
            <person name="Rodriguez I.M."/>
            <person name="Rodriguez B."/>
            <person name="Murad R."/>
            <person name="Mortazavi A."/>
        </authorList>
    </citation>
    <scope>NUCLEOTIDE SEQUENCE [LARGE SCALE GENOMIC DNA]</scope>
    <source>
        <strain evidence="2 3">ALL</strain>
    </source>
</reference>
<organism evidence="2 3">
    <name type="scientific">Steinernema carpocapsae</name>
    <name type="common">Entomopathogenic nematode</name>
    <dbReference type="NCBI Taxonomy" id="34508"/>
    <lineage>
        <taxon>Eukaryota</taxon>
        <taxon>Metazoa</taxon>
        <taxon>Ecdysozoa</taxon>
        <taxon>Nematoda</taxon>
        <taxon>Chromadorea</taxon>
        <taxon>Rhabditida</taxon>
        <taxon>Tylenchina</taxon>
        <taxon>Panagrolaimomorpha</taxon>
        <taxon>Strongyloidoidea</taxon>
        <taxon>Steinernematidae</taxon>
        <taxon>Steinernema</taxon>
    </lineage>
</organism>
<name>A0A4U5M9A8_STECR</name>
<feature type="compositionally biased region" description="Basic and acidic residues" evidence="1">
    <location>
        <begin position="105"/>
        <end position="122"/>
    </location>
</feature>
<protein>
    <submittedName>
        <fullName evidence="2">Uncharacterized protein</fullName>
    </submittedName>
</protein>
<proteinExistence type="predicted"/>
<comment type="caution">
    <text evidence="2">The sequence shown here is derived from an EMBL/GenBank/DDBJ whole genome shotgun (WGS) entry which is preliminary data.</text>
</comment>
<evidence type="ECO:0000313" key="2">
    <source>
        <dbReference type="EMBL" id="TKR65571.1"/>
    </source>
</evidence>
<accession>A0A4U5M9A8</accession>
<dbReference type="AlphaFoldDB" id="A0A4U5M9A8"/>
<feature type="region of interest" description="Disordered" evidence="1">
    <location>
        <begin position="98"/>
        <end position="176"/>
    </location>
</feature>
<dbReference type="OrthoDB" id="8195432at2759"/>
<evidence type="ECO:0000313" key="3">
    <source>
        <dbReference type="Proteomes" id="UP000298663"/>
    </source>
</evidence>
<dbReference type="EMBL" id="AZBU02000009">
    <property type="protein sequence ID" value="TKR65571.1"/>
    <property type="molecule type" value="Genomic_DNA"/>
</dbReference>
<feature type="compositionally biased region" description="Basic and acidic residues" evidence="1">
    <location>
        <begin position="158"/>
        <end position="176"/>
    </location>
</feature>
<gene>
    <name evidence="2" type="ORF">L596_025958</name>
</gene>